<proteinExistence type="predicted"/>
<accession>A0AA39WI82</accession>
<keyword evidence="2" id="KW-1185">Reference proteome</keyword>
<name>A0AA39WI82_9PEZI</name>
<evidence type="ECO:0000313" key="2">
    <source>
        <dbReference type="Proteomes" id="UP001174934"/>
    </source>
</evidence>
<dbReference type="EMBL" id="JAULSR010000006">
    <property type="protein sequence ID" value="KAK0615852.1"/>
    <property type="molecule type" value="Genomic_DNA"/>
</dbReference>
<comment type="caution">
    <text evidence="1">The sequence shown here is derived from an EMBL/GenBank/DDBJ whole genome shotgun (WGS) entry which is preliminary data.</text>
</comment>
<evidence type="ECO:0000313" key="1">
    <source>
        <dbReference type="EMBL" id="KAK0615852.1"/>
    </source>
</evidence>
<gene>
    <name evidence="1" type="ORF">B0T17DRAFT_357802</name>
</gene>
<dbReference type="AlphaFoldDB" id="A0AA39WI82"/>
<reference evidence="1" key="1">
    <citation type="submission" date="2023-06" db="EMBL/GenBank/DDBJ databases">
        <title>Genome-scale phylogeny and comparative genomics of the fungal order Sordariales.</title>
        <authorList>
            <consortium name="Lawrence Berkeley National Laboratory"/>
            <person name="Hensen N."/>
            <person name="Bonometti L."/>
            <person name="Westerberg I."/>
            <person name="Brannstrom I.O."/>
            <person name="Guillou S."/>
            <person name="Cros-Aarteil S."/>
            <person name="Calhoun S."/>
            <person name="Haridas S."/>
            <person name="Kuo A."/>
            <person name="Mondo S."/>
            <person name="Pangilinan J."/>
            <person name="Riley R."/>
            <person name="LaButti K."/>
            <person name="Andreopoulos B."/>
            <person name="Lipzen A."/>
            <person name="Chen C."/>
            <person name="Yanf M."/>
            <person name="Daum C."/>
            <person name="Ng V."/>
            <person name="Clum A."/>
            <person name="Steindorff A."/>
            <person name="Ohm R."/>
            <person name="Martin F."/>
            <person name="Silar P."/>
            <person name="Natvig D."/>
            <person name="Lalanne C."/>
            <person name="Gautier V."/>
            <person name="Ament-velasquez S.L."/>
            <person name="Kruys A."/>
            <person name="Hutchinson M.I."/>
            <person name="Powell A.J."/>
            <person name="Barry K."/>
            <person name="Miller A.N."/>
            <person name="Grigoriev I.V."/>
            <person name="Debuchy R."/>
            <person name="Gladieux P."/>
            <person name="Thoren M.H."/>
            <person name="Johannesson H."/>
        </authorList>
    </citation>
    <scope>NUCLEOTIDE SEQUENCE</scope>
    <source>
        <strain evidence="1">SMH3391-2</strain>
    </source>
</reference>
<sequence>MTSDLLASLVLGWLTREERGKGYRERTRCQDNHITHCHTKLHHRKQHLKTQRTIQHPHTSQQYHGYDEIGLVIGSEYHLFFCIWYGNGQVIACLPVPVSHSVGCQDIRTWIDTLMTGKWDCVDVCTHAYIP</sequence>
<organism evidence="1 2">
    <name type="scientific">Bombardia bombarda</name>
    <dbReference type="NCBI Taxonomy" id="252184"/>
    <lineage>
        <taxon>Eukaryota</taxon>
        <taxon>Fungi</taxon>
        <taxon>Dikarya</taxon>
        <taxon>Ascomycota</taxon>
        <taxon>Pezizomycotina</taxon>
        <taxon>Sordariomycetes</taxon>
        <taxon>Sordariomycetidae</taxon>
        <taxon>Sordariales</taxon>
        <taxon>Lasiosphaeriaceae</taxon>
        <taxon>Bombardia</taxon>
    </lineage>
</organism>
<protein>
    <submittedName>
        <fullName evidence="1">Uncharacterized protein</fullName>
    </submittedName>
</protein>
<dbReference type="Proteomes" id="UP001174934">
    <property type="component" value="Unassembled WGS sequence"/>
</dbReference>